<evidence type="ECO:0000256" key="7">
    <source>
        <dbReference type="SAM" id="MobiDB-lite"/>
    </source>
</evidence>
<feature type="region of interest" description="Disordered" evidence="7">
    <location>
        <begin position="118"/>
        <end position="169"/>
    </location>
</feature>
<dbReference type="EMBL" id="CANTFL010000086">
    <property type="protein sequence ID" value="CAI5712139.1"/>
    <property type="molecule type" value="Genomic_DNA"/>
</dbReference>
<dbReference type="Proteomes" id="UP001162031">
    <property type="component" value="Unassembled WGS sequence"/>
</dbReference>
<dbReference type="Pfam" id="PF21403">
    <property type="entry name" value="OTU1_UBXL"/>
    <property type="match status" value="1"/>
</dbReference>
<dbReference type="EC" id="3.4.19.12" evidence="2"/>
<evidence type="ECO:0000313" key="10">
    <source>
        <dbReference type="Proteomes" id="UP001162031"/>
    </source>
</evidence>
<feature type="compositionally biased region" description="Basic and acidic residues" evidence="7">
    <location>
        <begin position="387"/>
        <end position="408"/>
    </location>
</feature>
<proteinExistence type="predicted"/>
<organism evidence="9 10">
    <name type="scientific">Hyaloperonospora brassicae</name>
    <name type="common">Brassica downy mildew</name>
    <name type="synonym">Peronospora brassicae</name>
    <dbReference type="NCBI Taxonomy" id="162125"/>
    <lineage>
        <taxon>Eukaryota</taxon>
        <taxon>Sar</taxon>
        <taxon>Stramenopiles</taxon>
        <taxon>Oomycota</taxon>
        <taxon>Peronosporomycetes</taxon>
        <taxon>Peronosporales</taxon>
        <taxon>Peronosporaceae</taxon>
        <taxon>Hyaloperonospora</taxon>
    </lineage>
</organism>
<feature type="compositionally biased region" description="Basic and acidic residues" evidence="7">
    <location>
        <begin position="153"/>
        <end position="165"/>
    </location>
</feature>
<evidence type="ECO:0000256" key="3">
    <source>
        <dbReference type="ARBA" id="ARBA00022670"/>
    </source>
</evidence>
<dbReference type="InterPro" id="IPR048857">
    <property type="entry name" value="OTU1_Ubl"/>
</dbReference>
<evidence type="ECO:0000256" key="2">
    <source>
        <dbReference type="ARBA" id="ARBA00012759"/>
    </source>
</evidence>
<keyword evidence="6" id="KW-0788">Thiol protease</keyword>
<feature type="region of interest" description="Disordered" evidence="7">
    <location>
        <begin position="356"/>
        <end position="425"/>
    </location>
</feature>
<comment type="catalytic activity">
    <reaction evidence="1">
        <text>Thiol-dependent hydrolysis of ester, thioester, amide, peptide and isopeptide bonds formed by the C-terminal Gly of ubiquitin (a 76-residue protein attached to proteins as an intracellular targeting signal).</text>
        <dbReference type="EC" id="3.4.19.12"/>
    </reaction>
</comment>
<keyword evidence="4" id="KW-0833">Ubl conjugation pathway</keyword>
<sequence>MWSVRLRGPQGKQVVLQIDPEAPFKTFVDLAASTLGLNATDELTFRRGFPPRVLEVDGSALVKTVVGNNDTIVVGTKCSAVATCAPAAKRILTTKKRVSTRKKAAEKAPISGVRTLQRSVGRTKKTPPRRTIAGAGHQLGTLLDDASPPTSENARDEKREDERQRTYRRSRAINLTSKEDVESSLVNAVSGQSNDRTAKFFRAATKNAVEHQYEMTLATARLNAALGHNFEIEELSTSRRVDGSAATLRVRFKETARKWKEEIVELLKNDELQAIVKYVLLSGGETGREMLKPFNMAQVSTRVFWNIARLYDGDVAVGLADLVPDEDWSFIDIRTRLLSEKALEAKANEEYYTSWKQSHVREGGSASQKAAPKQGTKRSRPGQAEAGKSKAGKEDSDVDKETKQDAAETKCAQPPPALSVKQATPNTLRGAAAQAALSRYDRSLRASATIAAFLQEVSPAEQRLRKQVVFDNGSEEVAEDDVEDAVTIYCDICSKARVLSLDEAAKIELEVDPWICANLVDIGRRGGCDEVDDEVAQITGASIATLLQKAAITTRRELADACVDSAMHALVNPSDPSAETVRKRIEKLIDEARLDEINDWMVELVGETDLVQWLETQKLGTPADLIATPSDLVLEAVGNTHTTVVSIDIVSSWQTQAQQLVNKHPWLADWRTL</sequence>
<keyword evidence="10" id="KW-1185">Reference proteome</keyword>
<dbReference type="AlphaFoldDB" id="A0AAV0T454"/>
<evidence type="ECO:0000313" key="9">
    <source>
        <dbReference type="EMBL" id="CAI5712139.1"/>
    </source>
</evidence>
<protein>
    <recommendedName>
        <fullName evidence="2">ubiquitinyl hydrolase 1</fullName>
        <ecNumber evidence="2">3.4.19.12</ecNumber>
    </recommendedName>
</protein>
<accession>A0AAV0T454</accession>
<reference evidence="9" key="1">
    <citation type="submission" date="2022-12" db="EMBL/GenBank/DDBJ databases">
        <authorList>
            <person name="Webb A."/>
        </authorList>
    </citation>
    <scope>NUCLEOTIDE SEQUENCE</scope>
    <source>
        <strain evidence="9">Hp1</strain>
    </source>
</reference>
<keyword evidence="3" id="KW-0645">Protease</keyword>
<keyword evidence="5" id="KW-0378">Hydrolase</keyword>
<feature type="domain" description="OTU1 Ubl" evidence="8">
    <location>
        <begin position="4"/>
        <end position="54"/>
    </location>
</feature>
<evidence type="ECO:0000256" key="5">
    <source>
        <dbReference type="ARBA" id="ARBA00022801"/>
    </source>
</evidence>
<evidence type="ECO:0000256" key="6">
    <source>
        <dbReference type="ARBA" id="ARBA00022807"/>
    </source>
</evidence>
<evidence type="ECO:0000259" key="8">
    <source>
        <dbReference type="Pfam" id="PF21403"/>
    </source>
</evidence>
<evidence type="ECO:0000256" key="4">
    <source>
        <dbReference type="ARBA" id="ARBA00022786"/>
    </source>
</evidence>
<comment type="caution">
    <text evidence="9">The sequence shown here is derived from an EMBL/GenBank/DDBJ whole genome shotgun (WGS) entry which is preliminary data.</text>
</comment>
<name>A0AAV0T454_HYABA</name>
<evidence type="ECO:0000256" key="1">
    <source>
        <dbReference type="ARBA" id="ARBA00000707"/>
    </source>
</evidence>
<gene>
    <name evidence="9" type="ORF">HBR001_LOCUS788</name>
</gene>